<organism evidence="9 10">
    <name type="scientific">Phialocephala subalpina</name>
    <dbReference type="NCBI Taxonomy" id="576137"/>
    <lineage>
        <taxon>Eukaryota</taxon>
        <taxon>Fungi</taxon>
        <taxon>Dikarya</taxon>
        <taxon>Ascomycota</taxon>
        <taxon>Pezizomycotina</taxon>
        <taxon>Leotiomycetes</taxon>
        <taxon>Helotiales</taxon>
        <taxon>Mollisiaceae</taxon>
        <taxon>Phialocephala</taxon>
        <taxon>Phialocephala fortinii species complex</taxon>
    </lineage>
</organism>
<dbReference type="AlphaFoldDB" id="A0A1L7WWX5"/>
<dbReference type="GO" id="GO:0006627">
    <property type="term" value="P:protein processing involved in protein targeting to mitochondrion"/>
    <property type="evidence" value="ECO:0007669"/>
    <property type="project" value="EnsemblFungi"/>
</dbReference>
<evidence type="ECO:0000313" key="10">
    <source>
        <dbReference type="Proteomes" id="UP000184330"/>
    </source>
</evidence>
<dbReference type="InterPro" id="IPR019533">
    <property type="entry name" value="Peptidase_S26"/>
</dbReference>
<keyword evidence="2" id="KW-0999">Mitochondrion inner membrane</keyword>
<evidence type="ECO:0000256" key="3">
    <source>
        <dbReference type="ARBA" id="ARBA00022801"/>
    </source>
</evidence>
<dbReference type="OrthoDB" id="308440at2759"/>
<keyword evidence="10" id="KW-1185">Reference proteome</keyword>
<keyword evidence="4" id="KW-0496">Mitochondrion</keyword>
<evidence type="ECO:0000256" key="5">
    <source>
        <dbReference type="ARBA" id="ARBA00023136"/>
    </source>
</evidence>
<proteinExistence type="inferred from homology"/>
<gene>
    <name evidence="9" type="ORF">PAC_07149</name>
</gene>
<evidence type="ECO:0000256" key="4">
    <source>
        <dbReference type="ARBA" id="ARBA00023128"/>
    </source>
</evidence>
<protein>
    <submittedName>
        <fullName evidence="9">Related to IMP1 Protease, mitochondrial</fullName>
    </submittedName>
</protein>
<feature type="domain" description="Peptidase S26" evidence="8">
    <location>
        <begin position="48"/>
        <end position="108"/>
    </location>
</feature>
<dbReference type="InterPro" id="IPR036286">
    <property type="entry name" value="LexA/Signal_pep-like_sf"/>
</dbReference>
<dbReference type="InterPro" id="IPR052064">
    <property type="entry name" value="Mito_IMP1_subunit"/>
</dbReference>
<keyword evidence="5" id="KW-0472">Membrane</keyword>
<dbReference type="Pfam" id="PF10502">
    <property type="entry name" value="Peptidase_S26"/>
    <property type="match status" value="2"/>
</dbReference>
<dbReference type="PANTHER" id="PTHR12383:SF16">
    <property type="entry name" value="MITOCHONDRIAL INNER MEMBRANE PROTEASE SUBUNIT 1"/>
    <property type="match status" value="1"/>
</dbReference>
<sequence>MTIFQRAFRPFKYIKHRYVGHHFRVLSAALKTVLLGHVFVEYGYWAGACQGPSMLPTIEVYGDWVLVSKAYRRGRGIKIGDLVQFDSVVEPGVKVVKTVLGMEGDYVLRNSPGTNDEMLQIPQGHCWVVGDNLDASRDSRMFGPMPMALIEGKVIAKVLPWNERRWIENGLKPVE</sequence>
<evidence type="ECO:0000256" key="7">
    <source>
        <dbReference type="PIRSR" id="PIRSR600223-1"/>
    </source>
</evidence>
<dbReference type="GO" id="GO:0006465">
    <property type="term" value="P:signal peptide processing"/>
    <property type="evidence" value="ECO:0007669"/>
    <property type="project" value="InterPro"/>
</dbReference>
<dbReference type="GO" id="GO:0042720">
    <property type="term" value="C:mitochondrial inner membrane peptidase complex"/>
    <property type="evidence" value="ECO:0007669"/>
    <property type="project" value="EnsemblFungi"/>
</dbReference>
<keyword evidence="9" id="KW-0645">Protease</keyword>
<dbReference type="PRINTS" id="PR00727">
    <property type="entry name" value="LEADERPTASE"/>
</dbReference>
<evidence type="ECO:0000259" key="8">
    <source>
        <dbReference type="Pfam" id="PF10502"/>
    </source>
</evidence>
<keyword evidence="3" id="KW-0378">Hydrolase</keyword>
<dbReference type="PANTHER" id="PTHR12383">
    <property type="entry name" value="PROTEASE FAMILY S26 MITOCHONDRIAL INNER MEMBRANE PROTEASE-RELATED"/>
    <property type="match status" value="1"/>
</dbReference>
<reference evidence="9 10" key="1">
    <citation type="submission" date="2016-03" db="EMBL/GenBank/DDBJ databases">
        <authorList>
            <person name="Ploux O."/>
        </authorList>
    </citation>
    <scope>NUCLEOTIDE SEQUENCE [LARGE SCALE GENOMIC DNA]</scope>
    <source>
        <strain evidence="9 10">UAMH 11012</strain>
    </source>
</reference>
<evidence type="ECO:0000313" key="9">
    <source>
        <dbReference type="EMBL" id="CZR57260.1"/>
    </source>
</evidence>
<dbReference type="Proteomes" id="UP000184330">
    <property type="component" value="Unassembled WGS sequence"/>
</dbReference>
<dbReference type="EMBL" id="FJOG01000009">
    <property type="protein sequence ID" value="CZR57260.1"/>
    <property type="molecule type" value="Genomic_DNA"/>
</dbReference>
<dbReference type="FunFam" id="2.10.109.10:FF:000015">
    <property type="entry name" value="Mitochondrial inner membrane protease subunit 1"/>
    <property type="match status" value="1"/>
</dbReference>
<feature type="active site" evidence="7">
    <location>
        <position position="97"/>
    </location>
</feature>
<feature type="domain" description="Peptidase S26" evidence="8">
    <location>
        <begin position="119"/>
        <end position="157"/>
    </location>
</feature>
<evidence type="ECO:0000256" key="2">
    <source>
        <dbReference type="ARBA" id="ARBA00022792"/>
    </source>
</evidence>
<name>A0A1L7WWX5_9HELO</name>
<comment type="similarity">
    <text evidence="6">Belongs to the peptidase S26 family. IMP1 subfamily.</text>
</comment>
<feature type="active site" evidence="7">
    <location>
        <position position="53"/>
    </location>
</feature>
<dbReference type="Gene3D" id="2.10.109.10">
    <property type="entry name" value="Umud Fragment, subunit A"/>
    <property type="match status" value="1"/>
</dbReference>
<accession>A0A1L7WWX5</accession>
<dbReference type="SUPFAM" id="SSF51306">
    <property type="entry name" value="LexA/Signal peptidase"/>
    <property type="match status" value="1"/>
</dbReference>
<comment type="subcellular location">
    <subcellularLocation>
        <location evidence="1">Mitochondrion inner membrane</location>
    </subcellularLocation>
</comment>
<dbReference type="InterPro" id="IPR000223">
    <property type="entry name" value="Pept_S26A_signal_pept_1"/>
</dbReference>
<evidence type="ECO:0000256" key="1">
    <source>
        <dbReference type="ARBA" id="ARBA00004273"/>
    </source>
</evidence>
<dbReference type="STRING" id="576137.A0A1L7WWX5"/>
<dbReference type="GO" id="GO:0004252">
    <property type="term" value="F:serine-type endopeptidase activity"/>
    <property type="evidence" value="ECO:0007669"/>
    <property type="project" value="InterPro"/>
</dbReference>
<evidence type="ECO:0000256" key="6">
    <source>
        <dbReference type="ARBA" id="ARBA00038445"/>
    </source>
</evidence>
<dbReference type="CDD" id="cd06530">
    <property type="entry name" value="S26_SPase_I"/>
    <property type="match status" value="1"/>
</dbReference>